<dbReference type="AlphaFoldDB" id="A0A2P2LPV1"/>
<dbReference type="EMBL" id="GGEC01039513">
    <property type="protein sequence ID" value="MBX19997.1"/>
    <property type="molecule type" value="Transcribed_RNA"/>
</dbReference>
<reference evidence="1" key="1">
    <citation type="submission" date="2018-02" db="EMBL/GenBank/DDBJ databases">
        <title>Rhizophora mucronata_Transcriptome.</title>
        <authorList>
            <person name="Meera S.P."/>
            <person name="Sreeshan A."/>
            <person name="Augustine A."/>
        </authorList>
    </citation>
    <scope>NUCLEOTIDE SEQUENCE</scope>
    <source>
        <tissue evidence="1">Leaf</tissue>
    </source>
</reference>
<proteinExistence type="predicted"/>
<accession>A0A2P2LPV1</accession>
<name>A0A2P2LPV1_RHIMU</name>
<organism evidence="1">
    <name type="scientific">Rhizophora mucronata</name>
    <name type="common">Asiatic mangrove</name>
    <dbReference type="NCBI Taxonomy" id="61149"/>
    <lineage>
        <taxon>Eukaryota</taxon>
        <taxon>Viridiplantae</taxon>
        <taxon>Streptophyta</taxon>
        <taxon>Embryophyta</taxon>
        <taxon>Tracheophyta</taxon>
        <taxon>Spermatophyta</taxon>
        <taxon>Magnoliopsida</taxon>
        <taxon>eudicotyledons</taxon>
        <taxon>Gunneridae</taxon>
        <taxon>Pentapetalae</taxon>
        <taxon>rosids</taxon>
        <taxon>fabids</taxon>
        <taxon>Malpighiales</taxon>
        <taxon>Rhizophoraceae</taxon>
        <taxon>Rhizophora</taxon>
    </lineage>
</organism>
<sequence>MQPVWNNLLMHHHVVNSLYDKNVFMVYKKRHRKLD</sequence>
<protein>
    <submittedName>
        <fullName evidence="1">DNA repair protein complementing XP-C cells homolog isoform X2</fullName>
    </submittedName>
</protein>
<evidence type="ECO:0000313" key="1">
    <source>
        <dbReference type="EMBL" id="MBX19997.1"/>
    </source>
</evidence>